<comment type="similarity">
    <text evidence="5">Belongs to the class I-like SAM-binding methyltransferase superfamily. EFM4 family.</text>
</comment>
<dbReference type="Pfam" id="PF13847">
    <property type="entry name" value="Methyltransf_31"/>
    <property type="match status" value="1"/>
</dbReference>
<dbReference type="STRING" id="10195.A0A3M7R726"/>
<accession>A0A3M7R726</accession>
<dbReference type="EC" id="2.1.1.-" evidence="5"/>
<keyword evidence="1 5" id="KW-0963">Cytoplasm</keyword>
<dbReference type="GO" id="GO:0032259">
    <property type="term" value="P:methylation"/>
    <property type="evidence" value="ECO:0007669"/>
    <property type="project" value="UniProtKB-KW"/>
</dbReference>
<organism evidence="7 8">
    <name type="scientific">Brachionus plicatilis</name>
    <name type="common">Marine rotifer</name>
    <name type="synonym">Brachionus muelleri</name>
    <dbReference type="NCBI Taxonomy" id="10195"/>
    <lineage>
        <taxon>Eukaryota</taxon>
        <taxon>Metazoa</taxon>
        <taxon>Spiralia</taxon>
        <taxon>Gnathifera</taxon>
        <taxon>Rotifera</taxon>
        <taxon>Eurotatoria</taxon>
        <taxon>Monogononta</taxon>
        <taxon>Pseudotrocha</taxon>
        <taxon>Ploima</taxon>
        <taxon>Brachionidae</taxon>
        <taxon>Brachionus</taxon>
    </lineage>
</organism>
<sequence length="220" mass="25019">MSEELNSSKLGTLEYWERAYEQELENFNQFGDEGEIWFGAQTAKRVINWLTNKQLDRGNTRCIDIGCGNGFSCCMMAEAGFRQIVGVDYSEKAINLAKSIAESKKLSIEYKVTDVLDSNAKYDDQFDVAIDKGTYDAISLCPDDPKNKRFLYKDYLKKILNQNAFFVITSCNWTSKELQEFFSENKDFKFVEEIKASSSFSFGGSTGSTTSTLVFEFNSK</sequence>
<evidence type="ECO:0000313" key="8">
    <source>
        <dbReference type="Proteomes" id="UP000276133"/>
    </source>
</evidence>
<dbReference type="GO" id="GO:0005737">
    <property type="term" value="C:cytoplasm"/>
    <property type="evidence" value="ECO:0007669"/>
    <property type="project" value="UniProtKB-SubCell"/>
</dbReference>
<dbReference type="Proteomes" id="UP000276133">
    <property type="component" value="Unassembled WGS sequence"/>
</dbReference>
<reference evidence="7 8" key="1">
    <citation type="journal article" date="2018" name="Sci. Rep.">
        <title>Genomic signatures of local adaptation to the degree of environmental predictability in rotifers.</title>
        <authorList>
            <person name="Franch-Gras L."/>
            <person name="Hahn C."/>
            <person name="Garcia-Roger E.M."/>
            <person name="Carmona M.J."/>
            <person name="Serra M."/>
            <person name="Gomez A."/>
        </authorList>
    </citation>
    <scope>NUCLEOTIDE SEQUENCE [LARGE SCALE GENOMIC DNA]</scope>
    <source>
        <strain evidence="7">HYR1</strain>
    </source>
</reference>
<dbReference type="InterPro" id="IPR026635">
    <property type="entry name" value="Efm4/METTL10"/>
</dbReference>
<protein>
    <recommendedName>
        <fullName evidence="5">Protein-lysine N-methyltransferase BpHYR1_000249</fullName>
        <ecNumber evidence="5">2.1.1.-</ecNumber>
    </recommendedName>
</protein>
<dbReference type="InterPro" id="IPR029063">
    <property type="entry name" value="SAM-dependent_MTases_sf"/>
</dbReference>
<dbReference type="SUPFAM" id="SSF53335">
    <property type="entry name" value="S-adenosyl-L-methionine-dependent methyltransferases"/>
    <property type="match status" value="1"/>
</dbReference>
<evidence type="ECO:0000256" key="5">
    <source>
        <dbReference type="HAMAP-Rule" id="MF_03188"/>
    </source>
</evidence>
<dbReference type="HAMAP" id="MF_03188">
    <property type="entry name" value="Methyltr_EFM4"/>
    <property type="match status" value="1"/>
</dbReference>
<keyword evidence="3 5" id="KW-0808">Transferase</keyword>
<feature type="domain" description="Methyltransferase" evidence="6">
    <location>
        <begin position="58"/>
        <end position="185"/>
    </location>
</feature>
<dbReference type="AlphaFoldDB" id="A0A3M7R726"/>
<dbReference type="OrthoDB" id="540004at2759"/>
<dbReference type="CDD" id="cd02440">
    <property type="entry name" value="AdoMet_MTases"/>
    <property type="match status" value="1"/>
</dbReference>
<evidence type="ECO:0000256" key="2">
    <source>
        <dbReference type="ARBA" id="ARBA00022603"/>
    </source>
</evidence>
<proteinExistence type="inferred from homology"/>
<evidence type="ECO:0000256" key="1">
    <source>
        <dbReference type="ARBA" id="ARBA00022490"/>
    </source>
</evidence>
<dbReference type="PANTHER" id="PTHR12843:SF5">
    <property type="entry name" value="EEF1A LYSINE METHYLTRANSFERASE 2"/>
    <property type="match status" value="1"/>
</dbReference>
<evidence type="ECO:0000256" key="4">
    <source>
        <dbReference type="ARBA" id="ARBA00022691"/>
    </source>
</evidence>
<gene>
    <name evidence="7" type="ORF">BpHYR1_000249</name>
</gene>
<dbReference type="GO" id="GO:0016279">
    <property type="term" value="F:protein-lysine N-methyltransferase activity"/>
    <property type="evidence" value="ECO:0007669"/>
    <property type="project" value="UniProtKB-UniRule"/>
</dbReference>
<comment type="subcellular location">
    <subcellularLocation>
        <location evidence="5">Cytoplasm</location>
    </subcellularLocation>
</comment>
<name>A0A3M7R726_BRAPC</name>
<keyword evidence="4 5" id="KW-0949">S-adenosyl-L-methionine</keyword>
<dbReference type="InterPro" id="IPR025714">
    <property type="entry name" value="Methyltranfer_dom"/>
</dbReference>
<evidence type="ECO:0000256" key="3">
    <source>
        <dbReference type="ARBA" id="ARBA00022679"/>
    </source>
</evidence>
<dbReference type="PANTHER" id="PTHR12843">
    <property type="entry name" value="PROTEIN-LYSINE N-METHYLTRANSFERASE METTL10"/>
    <property type="match status" value="1"/>
</dbReference>
<keyword evidence="8" id="KW-1185">Reference proteome</keyword>
<keyword evidence="2 5" id="KW-0489">Methyltransferase</keyword>
<comment type="caution">
    <text evidence="7">The sequence shown here is derived from an EMBL/GenBank/DDBJ whole genome shotgun (WGS) entry which is preliminary data.</text>
</comment>
<dbReference type="EMBL" id="REGN01004088">
    <property type="protein sequence ID" value="RNA19194.1"/>
    <property type="molecule type" value="Genomic_DNA"/>
</dbReference>
<comment type="function">
    <text evidence="5">S-adenosyl-L-methionine-dependent protein-lysine N-methyltransferase that methylates elongation factor 1-alpha.</text>
</comment>
<evidence type="ECO:0000259" key="6">
    <source>
        <dbReference type="Pfam" id="PF13847"/>
    </source>
</evidence>
<evidence type="ECO:0000313" key="7">
    <source>
        <dbReference type="EMBL" id="RNA19194.1"/>
    </source>
</evidence>
<dbReference type="Gene3D" id="3.40.50.150">
    <property type="entry name" value="Vaccinia Virus protein VP39"/>
    <property type="match status" value="1"/>
</dbReference>